<dbReference type="EMBL" id="JAPMOU010000014">
    <property type="protein sequence ID" value="MDE1462816.1"/>
    <property type="molecule type" value="Genomic_DNA"/>
</dbReference>
<evidence type="ECO:0000256" key="1">
    <source>
        <dbReference type="SAM" id="MobiDB-lite"/>
    </source>
</evidence>
<evidence type="ECO:0000313" key="2">
    <source>
        <dbReference type="EMBL" id="MDE1462816.1"/>
    </source>
</evidence>
<dbReference type="Pfam" id="PF07793">
    <property type="entry name" value="DUF1631"/>
    <property type="match status" value="1"/>
</dbReference>
<protein>
    <submittedName>
        <fullName evidence="2">DUF1631 domain-containing protein</fullName>
    </submittedName>
</protein>
<dbReference type="Proteomes" id="UP001528823">
    <property type="component" value="Unassembled WGS sequence"/>
</dbReference>
<accession>A0ABT5U8W0</accession>
<dbReference type="InterPro" id="IPR012434">
    <property type="entry name" value="DUF1631"/>
</dbReference>
<keyword evidence="3" id="KW-1185">Reference proteome</keyword>
<gene>
    <name evidence="2" type="ORF">ORQ98_12640</name>
</gene>
<evidence type="ECO:0000313" key="3">
    <source>
        <dbReference type="Proteomes" id="UP001528823"/>
    </source>
</evidence>
<feature type="region of interest" description="Disordered" evidence="1">
    <location>
        <begin position="605"/>
        <end position="639"/>
    </location>
</feature>
<sequence>MQEDSKVVRLSSINTKSVKPATRLSAPLVKVCEHCLNQLQSCIRSLFENADDTLFEMADRAGSNTEQNIYFEAMREVRLQRKAIEMSFFEAYQQNFNELVGPPKQGSQVELDELSFDALSLVNNEDLEETVAIDTMVSKVINRDHGMQLMHLTTRIDSLLPQTINDKANPIGPEKLCQAFVQATKKLDIDIKVKLIVFRLFEKYVLGAVDQLYHGANQLLKEAGVMPELTSRPVQSQRAPIYRRTTVDGGGAADSGQLMMDAQAAQEAFLALRDLLVAAQLSIPQNSQASTNNLPAVSQPDLMGMLSQIQHQPAVEQLPAPSQPAEQVDIKTALESLLKSYDQSKTIGQVDQDVINLVSMLFEFILDDRNLPNQFKAVISRLQIPLLKVAILDKALFSKASHPARRLLNEMASAALGCDEKDNAAQQKLYDKMVEVVQKLLHGFADNIELFNELVDDFTAFVQKEQRRASLVEQRIKDAEEGKAKTDQAKQLATQEIQKRIENGQLPDVVTELLQEGWTNVLFIAYLKAGEQSQAWQHAIAVMDELIWSVQPHTSTEDKKKLLKMVPPLMRQLRDSLTEISFDPYKQRQLFKQLQNLHVQSLRQARPTATAAKTRVKQSDQSVASSAEVKPDPQQPPPVINDQAEVVEMKEPEKPATVVNDNKVAEQSAKLNEPAVSEQSLNKIAHMKVGNWVEFGLNEDNKFRAKLAAFIKPADKYIFVNRTGMKVAEKTSLELALDVDHGNVTLLDDNLLFDRALESVIGNLRQMKKT</sequence>
<organism evidence="2 3">
    <name type="scientific">Spartinivicinus poritis</name>
    <dbReference type="NCBI Taxonomy" id="2994640"/>
    <lineage>
        <taxon>Bacteria</taxon>
        <taxon>Pseudomonadati</taxon>
        <taxon>Pseudomonadota</taxon>
        <taxon>Gammaproteobacteria</taxon>
        <taxon>Oceanospirillales</taxon>
        <taxon>Zooshikellaceae</taxon>
        <taxon>Spartinivicinus</taxon>
    </lineage>
</organism>
<name>A0ABT5U8W0_9GAMM</name>
<dbReference type="RefSeq" id="WP_274689167.1">
    <property type="nucleotide sequence ID" value="NZ_JAPMOU010000014.1"/>
</dbReference>
<reference evidence="2 3" key="1">
    <citation type="submission" date="2022-11" db="EMBL/GenBank/DDBJ databases">
        <title>Spartinivicinus poritis sp. nov., isolated from scleractinian coral Porites lutea.</title>
        <authorList>
            <person name="Zhang G."/>
            <person name="Cai L."/>
            <person name="Wei Q."/>
        </authorList>
    </citation>
    <scope>NUCLEOTIDE SEQUENCE [LARGE SCALE GENOMIC DNA]</scope>
    <source>
        <strain evidence="2 3">A2-2</strain>
    </source>
</reference>
<comment type="caution">
    <text evidence="2">The sequence shown here is derived from an EMBL/GenBank/DDBJ whole genome shotgun (WGS) entry which is preliminary data.</text>
</comment>
<proteinExistence type="predicted"/>